<proteinExistence type="predicted"/>
<gene>
    <name evidence="2" type="ORF">ENSA7_52740</name>
</gene>
<reference evidence="2 3" key="1">
    <citation type="submission" date="2018-03" db="EMBL/GenBank/DDBJ databases">
        <title>Draft Genome Sequences of the Obligatory Marine Myxobacteria Enhygromyxa salina SWB007.</title>
        <authorList>
            <person name="Poehlein A."/>
            <person name="Moghaddam J.A."/>
            <person name="Harms H."/>
            <person name="Alanjari M."/>
            <person name="Koenig G.M."/>
            <person name="Daniel R."/>
            <person name="Schaeberle T.F."/>
        </authorList>
    </citation>
    <scope>NUCLEOTIDE SEQUENCE [LARGE SCALE GENOMIC DNA]</scope>
    <source>
        <strain evidence="2 3">SWB007</strain>
    </source>
</reference>
<sequence>MLAALTGLLLGCWHVVSGPDHLAAITPLATASDSERTGARVGLAWGLGHAGGVWLVGLVLLAFGSLIPLELVGVWTERIVGVAIVGVGVWGLWQVHRPDHGHDHVAHSVHGRSALGIGLVHGIAGSSHLYGVLPALALTSSARVSYLAGFGLGSIVAMGAFAGLLALIVGRLPGSREVVRRWALLGASIVAIAVGGAWIALGGG</sequence>
<evidence type="ECO:0000313" key="3">
    <source>
        <dbReference type="Proteomes" id="UP000238823"/>
    </source>
</evidence>
<organism evidence="2 3">
    <name type="scientific">Enhygromyxa salina</name>
    <dbReference type="NCBI Taxonomy" id="215803"/>
    <lineage>
        <taxon>Bacteria</taxon>
        <taxon>Pseudomonadati</taxon>
        <taxon>Myxococcota</taxon>
        <taxon>Polyangia</taxon>
        <taxon>Nannocystales</taxon>
        <taxon>Nannocystaceae</taxon>
        <taxon>Enhygromyxa</taxon>
    </lineage>
</organism>
<keyword evidence="1" id="KW-0472">Membrane</keyword>
<dbReference type="PANTHER" id="PTHR33876:SF4">
    <property type="entry name" value="CHLOROPLAST PROTEIN FOR GROWTH AND FERTILITY 2"/>
    <property type="match status" value="1"/>
</dbReference>
<dbReference type="Proteomes" id="UP000238823">
    <property type="component" value="Unassembled WGS sequence"/>
</dbReference>
<dbReference type="EMBL" id="PVNL01000107">
    <property type="protein sequence ID" value="PRQ03807.1"/>
    <property type="molecule type" value="Genomic_DNA"/>
</dbReference>
<feature type="transmembrane region" description="Helical" evidence="1">
    <location>
        <begin position="41"/>
        <end position="63"/>
    </location>
</feature>
<keyword evidence="1" id="KW-1133">Transmembrane helix</keyword>
<dbReference type="InterPro" id="IPR052776">
    <property type="entry name" value="Chloro_ReproSupport/MetalTrans"/>
</dbReference>
<feature type="transmembrane region" description="Helical" evidence="1">
    <location>
        <begin position="146"/>
        <end position="170"/>
    </location>
</feature>
<protein>
    <recommendedName>
        <fullName evidence="4">Nickel transporter UreH</fullName>
    </recommendedName>
</protein>
<dbReference type="RefSeq" id="WP_106092161.1">
    <property type="nucleotide sequence ID" value="NZ_PVNL01000107.1"/>
</dbReference>
<dbReference type="OrthoDB" id="9811044at2"/>
<dbReference type="AlphaFoldDB" id="A0A2S9YFB0"/>
<name>A0A2S9YFB0_9BACT</name>
<evidence type="ECO:0000313" key="2">
    <source>
        <dbReference type="EMBL" id="PRQ03807.1"/>
    </source>
</evidence>
<feature type="transmembrane region" description="Helical" evidence="1">
    <location>
        <begin position="75"/>
        <end position="93"/>
    </location>
</feature>
<dbReference type="PANTHER" id="PTHR33876">
    <property type="entry name" value="UNNAMED PRODUCT"/>
    <property type="match status" value="1"/>
</dbReference>
<evidence type="ECO:0000256" key="1">
    <source>
        <dbReference type="SAM" id="Phobius"/>
    </source>
</evidence>
<keyword evidence="1" id="KW-0812">Transmembrane</keyword>
<feature type="transmembrane region" description="Helical" evidence="1">
    <location>
        <begin position="182"/>
        <end position="201"/>
    </location>
</feature>
<evidence type="ECO:0008006" key="4">
    <source>
        <dbReference type="Google" id="ProtNLM"/>
    </source>
</evidence>
<comment type="caution">
    <text evidence="2">The sequence shown here is derived from an EMBL/GenBank/DDBJ whole genome shotgun (WGS) entry which is preliminary data.</text>
</comment>
<accession>A0A2S9YFB0</accession>